<gene>
    <name evidence="3" type="ORF">H261_13234</name>
</gene>
<dbReference type="PATRIC" id="fig|1244869.3.peg.2670"/>
<reference evidence="3 4" key="1">
    <citation type="journal article" date="2014" name="Genome Announc.">
        <title>Draft Genome Sequence of Magnetospirillum sp. Strain SO-1, a Freshwater Magnetotactic Bacterium Isolated from the Ol'khovka River, Russia.</title>
        <authorList>
            <person name="Grouzdev D.S."/>
            <person name="Dziuba M.V."/>
            <person name="Sukhacheva M.S."/>
            <person name="Mardanov A.V."/>
            <person name="Beletskiy A.V."/>
            <person name="Kuznetsov B.B."/>
            <person name="Skryabin K.G."/>
        </authorList>
    </citation>
    <scope>NUCLEOTIDE SEQUENCE [LARGE SCALE GENOMIC DNA]</scope>
    <source>
        <strain evidence="3 4">SO-1</strain>
    </source>
</reference>
<evidence type="ECO:0000259" key="2">
    <source>
        <dbReference type="Pfam" id="PF23771"/>
    </source>
</evidence>
<dbReference type="STRING" id="1244869.H261_13234"/>
<organism evidence="3 4">
    <name type="scientific">Paramagnetospirillum caucaseum</name>
    <dbReference type="NCBI Taxonomy" id="1244869"/>
    <lineage>
        <taxon>Bacteria</taxon>
        <taxon>Pseudomonadati</taxon>
        <taxon>Pseudomonadota</taxon>
        <taxon>Alphaproteobacteria</taxon>
        <taxon>Rhodospirillales</taxon>
        <taxon>Magnetospirillaceae</taxon>
        <taxon>Paramagnetospirillum</taxon>
    </lineage>
</organism>
<proteinExistence type="predicted"/>
<comment type="caution">
    <text evidence="3">The sequence shown here is derived from an EMBL/GenBank/DDBJ whole genome shotgun (WGS) entry which is preliminary data.</text>
</comment>
<dbReference type="Pfam" id="PF10979">
    <property type="entry name" value="DUF2786"/>
    <property type="match status" value="1"/>
</dbReference>
<evidence type="ECO:0000313" key="3">
    <source>
        <dbReference type="EMBL" id="EME69436.1"/>
    </source>
</evidence>
<protein>
    <submittedName>
        <fullName evidence="3">Uncharacterized protein</fullName>
    </submittedName>
</protein>
<evidence type="ECO:0000313" key="4">
    <source>
        <dbReference type="Proteomes" id="UP000011744"/>
    </source>
</evidence>
<evidence type="ECO:0000259" key="1">
    <source>
        <dbReference type="Pfam" id="PF10979"/>
    </source>
</evidence>
<dbReference type="AlphaFoldDB" id="M2Y8R3"/>
<accession>M2Y8R3</accession>
<dbReference type="InterPro" id="IPR055592">
    <property type="entry name" value="DUF7168"/>
</dbReference>
<dbReference type="Pfam" id="PF23771">
    <property type="entry name" value="DUF7168"/>
    <property type="match status" value="1"/>
</dbReference>
<feature type="domain" description="DUF2786" evidence="1">
    <location>
        <begin position="359"/>
        <end position="398"/>
    </location>
</feature>
<feature type="domain" description="DUF7168" evidence="2">
    <location>
        <begin position="409"/>
        <end position="531"/>
    </location>
</feature>
<keyword evidence="4" id="KW-1185">Reference proteome</keyword>
<dbReference type="EMBL" id="AONQ01000034">
    <property type="protein sequence ID" value="EME69436.1"/>
    <property type="molecule type" value="Genomic_DNA"/>
</dbReference>
<sequence length="593" mass="64519">MTIHAPPLPLAERARRLRQAVTELALEALAFSPRAKVETTVHGWLSKGFDPTDPDGEAVLARALALAADLAMVLPSASGSTAIDRLLRQRRPQPGEEDAYEALREIRFRLLRIKGEDGAGILLLDDIADGATLRLCNDTLPAMPGLTLAMRLCPIPGSDAFIAVSAVTPLDDATLAVARPFIRPGGKGLSNPHRCAEAIYRHVLRHGGLEVPGLTDTSGRLGQASEFPYGPEDSDIDALAFAWAEAELGDDDLALARRMADSDNLIEAVSTGAFARHCGRDDLADGYGKLASVMMETLQRRARSGWGGRAPSLDAIAAAISRKVATGELPPSVRELFEELRRQVRVLPAGSHGDADLDRLIQRIQALRAKTVDQGCTEQEALTAAEKVAELLDRYGLSLSELDLRRQACEGVGIETTRRRTGPIDECAPSVAAFFDCRTWIEKNPAGLLRHVFFGLPADVEAAHYLYDLIEIAFATETERFKAGAVYAELHSSERRGGTNSFQVGLGHGIARKLHTLREEREAAMVRSTGRDLVPIKASVVDDELERLGISFKVKDRRAGRTVLTDAYEAGHEAADRFDIHPGLHRRGERKTR</sequence>
<dbReference type="RefSeq" id="WP_008618252.1">
    <property type="nucleotide sequence ID" value="NZ_AONQ01000034.1"/>
</dbReference>
<dbReference type="OrthoDB" id="7259266at2"/>
<dbReference type="InterPro" id="IPR024498">
    <property type="entry name" value="DUF2786"/>
</dbReference>
<dbReference type="eggNOG" id="ENOG502ZAYK">
    <property type="taxonomic scope" value="Bacteria"/>
</dbReference>
<dbReference type="Proteomes" id="UP000011744">
    <property type="component" value="Unassembled WGS sequence"/>
</dbReference>
<name>M2Y8R3_9PROT</name>